<reference evidence="1 2" key="1">
    <citation type="submission" date="2019-06" db="EMBL/GenBank/DDBJ databases">
        <title>A novel bacterium of genus Pontibacter, isolated from marine sediment.</title>
        <authorList>
            <person name="Huang H."/>
            <person name="Mo K."/>
            <person name="Hu Y."/>
        </authorList>
    </citation>
    <scope>NUCLEOTIDE SEQUENCE [LARGE SCALE GENOMIC DNA]</scope>
    <source>
        <strain evidence="1 2">HB172049</strain>
    </source>
</reference>
<keyword evidence="2" id="KW-1185">Reference proteome</keyword>
<gene>
    <name evidence="1" type="ORF">FJM65_07030</name>
</gene>
<proteinExistence type="predicted"/>
<dbReference type="PROSITE" id="PS51257">
    <property type="entry name" value="PROKAR_LIPOPROTEIN"/>
    <property type="match status" value="1"/>
</dbReference>
<accession>A0A501W588</accession>
<dbReference type="AlphaFoldDB" id="A0A501W588"/>
<dbReference type="EMBL" id="VFRQ01000003">
    <property type="protein sequence ID" value="TPE44769.1"/>
    <property type="molecule type" value="Genomic_DNA"/>
</dbReference>
<evidence type="ECO:0008006" key="3">
    <source>
        <dbReference type="Google" id="ProtNLM"/>
    </source>
</evidence>
<evidence type="ECO:0000313" key="1">
    <source>
        <dbReference type="EMBL" id="TPE44769.1"/>
    </source>
</evidence>
<dbReference type="Proteomes" id="UP000316727">
    <property type="component" value="Unassembled WGS sequence"/>
</dbReference>
<dbReference type="RefSeq" id="WP_140620803.1">
    <property type="nucleotide sequence ID" value="NZ_VFRQ01000003.1"/>
</dbReference>
<name>A0A501W588_9BACT</name>
<sequence length="178" mass="20770">MRYLITLFVIVLSVSCVPQKGVREVKVLLKAKPPFANQGEQEDYWAQELFKNEYKKTLYPKFTGQIVTNGSKVHFGKEGFVEFSNLRPEYQLIFEEGLFYPDLLGATSLSIGNFEELDFLSDDPRVKRFRFWLYYPDSANPQVFFLELTNEKAGRRSNWVTFIDKAQLTFIKAGWIIL</sequence>
<dbReference type="OrthoDB" id="851130at2"/>
<protein>
    <recommendedName>
        <fullName evidence="3">Lipoprotein</fullName>
    </recommendedName>
</protein>
<comment type="caution">
    <text evidence="1">The sequence shown here is derived from an EMBL/GenBank/DDBJ whole genome shotgun (WGS) entry which is preliminary data.</text>
</comment>
<evidence type="ECO:0000313" key="2">
    <source>
        <dbReference type="Proteomes" id="UP000316727"/>
    </source>
</evidence>
<organism evidence="1 2">
    <name type="scientific">Pontibacter mangrovi</name>
    <dbReference type="NCBI Taxonomy" id="2589816"/>
    <lineage>
        <taxon>Bacteria</taxon>
        <taxon>Pseudomonadati</taxon>
        <taxon>Bacteroidota</taxon>
        <taxon>Cytophagia</taxon>
        <taxon>Cytophagales</taxon>
        <taxon>Hymenobacteraceae</taxon>
        <taxon>Pontibacter</taxon>
    </lineage>
</organism>